<dbReference type="OrthoDB" id="3918848at2759"/>
<feature type="chain" id="PRO_5005202186" description="DUF1793-domain-containing protein" evidence="1">
    <location>
        <begin position="20"/>
        <end position="649"/>
    </location>
</feature>
<proteinExistence type="predicted"/>
<dbReference type="EMBL" id="KQ085924">
    <property type="protein sequence ID" value="KLO15796.1"/>
    <property type="molecule type" value="Genomic_DNA"/>
</dbReference>
<accession>A0A0H2SFC8</accession>
<dbReference type="PANTHER" id="PTHR31987:SF1">
    <property type="entry name" value="GLUTAMINASE A"/>
    <property type="match status" value="1"/>
</dbReference>
<name>A0A0H2SFC8_9AGAM</name>
<dbReference type="InterPro" id="IPR008928">
    <property type="entry name" value="6-hairpin_glycosidase_sf"/>
</dbReference>
<dbReference type="Proteomes" id="UP000053477">
    <property type="component" value="Unassembled WGS sequence"/>
</dbReference>
<evidence type="ECO:0000313" key="4">
    <source>
        <dbReference type="EMBL" id="KLO15796.1"/>
    </source>
</evidence>
<feature type="signal peptide" evidence="1">
    <location>
        <begin position="1"/>
        <end position="19"/>
    </location>
</feature>
<feature type="domain" description="Glutaminase A N-terminal" evidence="3">
    <location>
        <begin position="106"/>
        <end position="334"/>
    </location>
</feature>
<dbReference type="InterPro" id="IPR033433">
    <property type="entry name" value="GtaA_N"/>
</dbReference>
<keyword evidence="1" id="KW-0732">Signal</keyword>
<keyword evidence="5" id="KW-1185">Reference proteome</keyword>
<feature type="domain" description="Glutaminase A central" evidence="2">
    <location>
        <begin position="343"/>
        <end position="602"/>
    </location>
</feature>
<evidence type="ECO:0000259" key="3">
    <source>
        <dbReference type="Pfam" id="PF17168"/>
    </source>
</evidence>
<evidence type="ECO:0000256" key="1">
    <source>
        <dbReference type="SAM" id="SignalP"/>
    </source>
</evidence>
<dbReference type="GO" id="GO:0005975">
    <property type="term" value="P:carbohydrate metabolic process"/>
    <property type="evidence" value="ECO:0007669"/>
    <property type="project" value="InterPro"/>
</dbReference>
<dbReference type="InParanoid" id="A0A0H2SFC8"/>
<evidence type="ECO:0000313" key="5">
    <source>
        <dbReference type="Proteomes" id="UP000053477"/>
    </source>
</evidence>
<dbReference type="Pfam" id="PF17168">
    <property type="entry name" value="DUF5127"/>
    <property type="match status" value="1"/>
</dbReference>
<dbReference type="AlphaFoldDB" id="A0A0H2SFC8"/>
<dbReference type="PANTHER" id="PTHR31987">
    <property type="entry name" value="GLUTAMINASE A-RELATED"/>
    <property type="match status" value="1"/>
</dbReference>
<sequence>MAFVLFLCALHCVLSVALSFTTTTTPFVPSSWPIAVKGPYLNTWQPGSSLEGTLSQSALAFWPSLEEETDWTCIAVVDSTPYMIMGVDRPQNVTLANQTAVSFTATRMSFALAAGPVAVNATFLSPVTPNDLTRQSLPFSYFFLDILSQDEATHDIRIYTSIIPQWMFGNAENINATGSLIDSTDFVGLQMQMQSPQPFVEIANHAQDVIGIFAMKSSSNVRYQIGSDLTVRTFGINATGLQNTVELSIPTYFDAYAISLDLGSTKGTTEPIMWTLGMLRDPSMNVSTASGSNQLRSSYYWSNFSTISEIVAFVLDDFDAALASADAFDQMIMNVSLSHVDGYPGLLSLAARQLFGTLEITVSKSSDGNWNQTDIMIFSKDMGDVSSSGTSGGTNVVDVLYAGFPAILYLNPDLCQYLLRPILASQVNNGDVVGQAYAPQNLGSQFPSTSANTSQHNLGIEESGNMLIMVLAHFQRTGNLSIIRSYYPLLKSWADYLVDQTLNAGTTSLSDGITSFNQTNLVLKGIIGISAMSSISSANTVKDDQMAYQTIAQQYMQIWLDGAVSQDHSHLLSSFADQNSSGLVYNMYADKLLGLGLVPSNVSVVLPPGSPCMMDCSRSLGCNPNYTLLCSVQASGFLSSYLIFPKATF</sequence>
<evidence type="ECO:0008006" key="6">
    <source>
        <dbReference type="Google" id="ProtNLM"/>
    </source>
</evidence>
<dbReference type="InterPro" id="IPR032514">
    <property type="entry name" value="GtaA_central"/>
</dbReference>
<dbReference type="STRING" id="27342.A0A0H2SFC8"/>
<evidence type="ECO:0000259" key="2">
    <source>
        <dbReference type="Pfam" id="PF16335"/>
    </source>
</evidence>
<dbReference type="InterPro" id="IPR052743">
    <property type="entry name" value="Glutaminase_GtaA"/>
</dbReference>
<dbReference type="SUPFAM" id="SSF48208">
    <property type="entry name" value="Six-hairpin glycosidases"/>
    <property type="match status" value="1"/>
</dbReference>
<protein>
    <recommendedName>
        <fullName evidence="6">DUF1793-domain-containing protein</fullName>
    </recommendedName>
</protein>
<organism evidence="4 5">
    <name type="scientific">Schizopora paradoxa</name>
    <dbReference type="NCBI Taxonomy" id="27342"/>
    <lineage>
        <taxon>Eukaryota</taxon>
        <taxon>Fungi</taxon>
        <taxon>Dikarya</taxon>
        <taxon>Basidiomycota</taxon>
        <taxon>Agaricomycotina</taxon>
        <taxon>Agaricomycetes</taxon>
        <taxon>Hymenochaetales</taxon>
        <taxon>Schizoporaceae</taxon>
        <taxon>Schizopora</taxon>
    </lineage>
</organism>
<gene>
    <name evidence="4" type="ORF">SCHPADRAFT_824120</name>
</gene>
<dbReference type="Pfam" id="PF16335">
    <property type="entry name" value="GtaA_6_Hairpin"/>
    <property type="match status" value="1"/>
</dbReference>
<reference evidence="4 5" key="1">
    <citation type="submission" date="2015-04" db="EMBL/GenBank/DDBJ databases">
        <title>Complete genome sequence of Schizopora paradoxa KUC8140, a cosmopolitan wood degrader in East Asia.</title>
        <authorList>
            <consortium name="DOE Joint Genome Institute"/>
            <person name="Min B."/>
            <person name="Park H."/>
            <person name="Jang Y."/>
            <person name="Kim J.-J."/>
            <person name="Kim K.H."/>
            <person name="Pangilinan J."/>
            <person name="Lipzen A."/>
            <person name="Riley R."/>
            <person name="Grigoriev I.V."/>
            <person name="Spatafora J.W."/>
            <person name="Choi I.-G."/>
        </authorList>
    </citation>
    <scope>NUCLEOTIDE SEQUENCE [LARGE SCALE GENOMIC DNA]</scope>
    <source>
        <strain evidence="4 5">KUC8140</strain>
    </source>
</reference>